<organism evidence="2 3">
    <name type="scientific">Clitoria ternatea</name>
    <name type="common">Butterfly pea</name>
    <dbReference type="NCBI Taxonomy" id="43366"/>
    <lineage>
        <taxon>Eukaryota</taxon>
        <taxon>Viridiplantae</taxon>
        <taxon>Streptophyta</taxon>
        <taxon>Embryophyta</taxon>
        <taxon>Tracheophyta</taxon>
        <taxon>Spermatophyta</taxon>
        <taxon>Magnoliopsida</taxon>
        <taxon>eudicotyledons</taxon>
        <taxon>Gunneridae</taxon>
        <taxon>Pentapetalae</taxon>
        <taxon>rosids</taxon>
        <taxon>fabids</taxon>
        <taxon>Fabales</taxon>
        <taxon>Fabaceae</taxon>
        <taxon>Papilionoideae</taxon>
        <taxon>50 kb inversion clade</taxon>
        <taxon>NPAAA clade</taxon>
        <taxon>indigoferoid/millettioid clade</taxon>
        <taxon>Phaseoleae</taxon>
        <taxon>Clitoria</taxon>
    </lineage>
</organism>
<dbReference type="AlphaFoldDB" id="A0AAN9IIR7"/>
<keyword evidence="3" id="KW-1185">Reference proteome</keyword>
<feature type="region of interest" description="Disordered" evidence="1">
    <location>
        <begin position="1"/>
        <end position="31"/>
    </location>
</feature>
<dbReference type="EMBL" id="JAYKXN010000006">
    <property type="protein sequence ID" value="KAK7280627.1"/>
    <property type="molecule type" value="Genomic_DNA"/>
</dbReference>
<accession>A0AAN9IIR7</accession>
<sequence length="85" mass="9560">MKIRQGAEAHGGFQPGNRNHTESNNDSKLKLPAAKQVVPVYIVKKKVTNKEKETEGLLFTSLAPQNNPLTYKKHYSQADINLRND</sequence>
<name>A0AAN9IIR7_CLITE</name>
<evidence type="ECO:0000313" key="2">
    <source>
        <dbReference type="EMBL" id="KAK7280627.1"/>
    </source>
</evidence>
<proteinExistence type="predicted"/>
<dbReference type="Proteomes" id="UP001359559">
    <property type="component" value="Unassembled WGS sequence"/>
</dbReference>
<feature type="compositionally biased region" description="Basic and acidic residues" evidence="1">
    <location>
        <begin position="19"/>
        <end position="29"/>
    </location>
</feature>
<comment type="caution">
    <text evidence="2">The sequence shown here is derived from an EMBL/GenBank/DDBJ whole genome shotgun (WGS) entry which is preliminary data.</text>
</comment>
<evidence type="ECO:0000256" key="1">
    <source>
        <dbReference type="SAM" id="MobiDB-lite"/>
    </source>
</evidence>
<gene>
    <name evidence="2" type="ORF">RJT34_25692</name>
</gene>
<reference evidence="2 3" key="1">
    <citation type="submission" date="2024-01" db="EMBL/GenBank/DDBJ databases">
        <title>The genomes of 5 underutilized Papilionoideae crops provide insights into root nodulation and disease resistance.</title>
        <authorList>
            <person name="Yuan L."/>
        </authorList>
    </citation>
    <scope>NUCLEOTIDE SEQUENCE [LARGE SCALE GENOMIC DNA]</scope>
    <source>
        <strain evidence="2">LY-2023</strain>
        <tissue evidence="2">Leaf</tissue>
    </source>
</reference>
<evidence type="ECO:0000313" key="3">
    <source>
        <dbReference type="Proteomes" id="UP001359559"/>
    </source>
</evidence>
<protein>
    <submittedName>
        <fullName evidence="2">Uncharacterized protein</fullName>
    </submittedName>
</protein>